<protein>
    <recommendedName>
        <fullName evidence="5">Short-chain dehydrogenase</fullName>
    </recommendedName>
</protein>
<dbReference type="PRINTS" id="PR00081">
    <property type="entry name" value="GDHRDH"/>
</dbReference>
<organism evidence="3 4">
    <name type="scientific">Arenimonas malthae CC-JY-1</name>
    <dbReference type="NCBI Taxonomy" id="1384054"/>
    <lineage>
        <taxon>Bacteria</taxon>
        <taxon>Pseudomonadati</taxon>
        <taxon>Pseudomonadota</taxon>
        <taxon>Gammaproteobacteria</taxon>
        <taxon>Lysobacterales</taxon>
        <taxon>Lysobacteraceae</taxon>
        <taxon>Arenimonas</taxon>
    </lineage>
</organism>
<dbReference type="GO" id="GO:0016491">
    <property type="term" value="F:oxidoreductase activity"/>
    <property type="evidence" value="ECO:0007669"/>
    <property type="project" value="UniProtKB-KW"/>
</dbReference>
<sequence length="212" mass="21815">MLPEANPADKEPNMKILLVGALGTVGSAVAAELGGRHELVTAGRKGGDLRLDLADRHSIEAALAKLGTVDAIVSAAGQVGWAPLLDLTPEQWAFSLANKLMGQVNLALIGQRHLRDGGSITLTSGVLNHDPVAYGAAASLANGGIEGFVRAAAVELPRGLRINAVSPGVLVESMDDLGPFFRGFQPVPGARVALGYARSVEGGETGKVYAVH</sequence>
<dbReference type="STRING" id="1384054.N790_07315"/>
<comment type="caution">
    <text evidence="3">The sequence shown here is derived from an EMBL/GenBank/DDBJ whole genome shotgun (WGS) entry which is preliminary data.</text>
</comment>
<dbReference type="eggNOG" id="COG1028">
    <property type="taxonomic scope" value="Bacteria"/>
</dbReference>
<evidence type="ECO:0000313" key="4">
    <source>
        <dbReference type="Proteomes" id="UP000029392"/>
    </source>
</evidence>
<evidence type="ECO:0000256" key="2">
    <source>
        <dbReference type="ARBA" id="ARBA00023002"/>
    </source>
</evidence>
<dbReference type="PANTHER" id="PTHR43477">
    <property type="entry name" value="DIHYDROANTICAPSIN 7-DEHYDROGENASE"/>
    <property type="match status" value="1"/>
</dbReference>
<name>A0A091B8Q1_9GAMM</name>
<dbReference type="InterPro" id="IPR036291">
    <property type="entry name" value="NAD(P)-bd_dom_sf"/>
</dbReference>
<dbReference type="InterPro" id="IPR051122">
    <property type="entry name" value="SDR_DHRS6-like"/>
</dbReference>
<evidence type="ECO:0000256" key="1">
    <source>
        <dbReference type="ARBA" id="ARBA00006484"/>
    </source>
</evidence>
<gene>
    <name evidence="3" type="ORF">N790_07315</name>
</gene>
<dbReference type="NCBIfam" id="NF005754">
    <property type="entry name" value="PRK07578.1"/>
    <property type="match status" value="1"/>
</dbReference>
<dbReference type="AlphaFoldDB" id="A0A091B8Q1"/>
<dbReference type="EMBL" id="AVCH01000157">
    <property type="protein sequence ID" value="KFN47872.1"/>
    <property type="molecule type" value="Genomic_DNA"/>
</dbReference>
<keyword evidence="2" id="KW-0560">Oxidoreductase</keyword>
<evidence type="ECO:0008006" key="5">
    <source>
        <dbReference type="Google" id="ProtNLM"/>
    </source>
</evidence>
<dbReference type="SUPFAM" id="SSF51735">
    <property type="entry name" value="NAD(P)-binding Rossmann-fold domains"/>
    <property type="match status" value="1"/>
</dbReference>
<reference evidence="3 4" key="1">
    <citation type="submission" date="2013-09" db="EMBL/GenBank/DDBJ databases">
        <title>Genome sequencing of Arenimonas malthae.</title>
        <authorList>
            <person name="Chen F."/>
            <person name="Wang G."/>
        </authorList>
    </citation>
    <scope>NUCLEOTIDE SEQUENCE [LARGE SCALE GENOMIC DNA]</scope>
    <source>
        <strain evidence="3 4">CC-JY-1</strain>
    </source>
</reference>
<accession>A0A091B8Q1</accession>
<comment type="similarity">
    <text evidence="1">Belongs to the short-chain dehydrogenases/reductases (SDR) family.</text>
</comment>
<evidence type="ECO:0000313" key="3">
    <source>
        <dbReference type="EMBL" id="KFN47872.1"/>
    </source>
</evidence>
<dbReference type="Pfam" id="PF13561">
    <property type="entry name" value="adh_short_C2"/>
    <property type="match status" value="1"/>
</dbReference>
<dbReference type="InterPro" id="IPR002347">
    <property type="entry name" value="SDR_fam"/>
</dbReference>
<dbReference type="PATRIC" id="fig|1384054.3.peg.1467"/>
<keyword evidence="4" id="KW-1185">Reference proteome</keyword>
<proteinExistence type="inferred from homology"/>
<dbReference type="Gene3D" id="3.40.50.720">
    <property type="entry name" value="NAD(P)-binding Rossmann-like Domain"/>
    <property type="match status" value="1"/>
</dbReference>
<dbReference type="PANTHER" id="PTHR43477:SF1">
    <property type="entry name" value="DIHYDROANTICAPSIN 7-DEHYDROGENASE"/>
    <property type="match status" value="1"/>
</dbReference>
<dbReference type="CDD" id="cd11731">
    <property type="entry name" value="Lin1944_like_SDR_c"/>
    <property type="match status" value="1"/>
</dbReference>
<dbReference type="Proteomes" id="UP000029392">
    <property type="component" value="Unassembled WGS sequence"/>
</dbReference>